<evidence type="ECO:0000256" key="1">
    <source>
        <dbReference type="ARBA" id="ARBA00006987"/>
    </source>
</evidence>
<dbReference type="PANTHER" id="PTHR42928">
    <property type="entry name" value="TRICARBOXYLATE-BINDING PROTEIN"/>
    <property type="match status" value="1"/>
</dbReference>
<dbReference type="EMBL" id="JAAEDL010000018">
    <property type="protein sequence ID" value="MBR0682319.1"/>
    <property type="molecule type" value="Genomic_DNA"/>
</dbReference>
<accession>A0A9X9XF33</accession>
<dbReference type="Proteomes" id="UP001138709">
    <property type="component" value="Unassembled WGS sequence"/>
</dbReference>
<dbReference type="Gene3D" id="3.40.190.150">
    <property type="entry name" value="Bordetella uptake gene, domain 1"/>
    <property type="match status" value="1"/>
</dbReference>
<dbReference type="Gene3D" id="3.40.190.10">
    <property type="entry name" value="Periplasmic binding protein-like II"/>
    <property type="match status" value="1"/>
</dbReference>
<dbReference type="InterPro" id="IPR042100">
    <property type="entry name" value="Bug_dom1"/>
</dbReference>
<dbReference type="PANTHER" id="PTHR42928:SF5">
    <property type="entry name" value="BLR1237 PROTEIN"/>
    <property type="match status" value="1"/>
</dbReference>
<protein>
    <submittedName>
        <fullName evidence="2">Tripartite tricarboxylate transporter substrate binding protein</fullName>
    </submittedName>
</protein>
<evidence type="ECO:0000313" key="3">
    <source>
        <dbReference type="Proteomes" id="UP001138709"/>
    </source>
</evidence>
<dbReference type="PIRSF" id="PIRSF017082">
    <property type="entry name" value="YflP"/>
    <property type="match status" value="1"/>
</dbReference>
<dbReference type="AlphaFoldDB" id="A0A9X9XF33"/>
<organism evidence="2 3">
    <name type="scientific">Neoroseomonas eburnea</name>
    <dbReference type="NCBI Taxonomy" id="1346889"/>
    <lineage>
        <taxon>Bacteria</taxon>
        <taxon>Pseudomonadati</taxon>
        <taxon>Pseudomonadota</taxon>
        <taxon>Alphaproteobacteria</taxon>
        <taxon>Acetobacterales</taxon>
        <taxon>Acetobacteraceae</taxon>
        <taxon>Neoroseomonas</taxon>
    </lineage>
</organism>
<dbReference type="CDD" id="cd07012">
    <property type="entry name" value="PBP2_Bug_TTT"/>
    <property type="match status" value="1"/>
</dbReference>
<dbReference type="Pfam" id="PF03401">
    <property type="entry name" value="TctC"/>
    <property type="match status" value="1"/>
</dbReference>
<dbReference type="InterPro" id="IPR005064">
    <property type="entry name" value="BUG"/>
</dbReference>
<proteinExistence type="inferred from homology"/>
<evidence type="ECO:0000313" key="2">
    <source>
        <dbReference type="EMBL" id="MBR0682319.1"/>
    </source>
</evidence>
<name>A0A9X9XF33_9PROT</name>
<reference evidence="2" key="2">
    <citation type="journal article" date="2021" name="Syst. Appl. Microbiol.">
        <title>Roseomonas hellenica sp. nov., isolated from roots of wild-growing Alkanna tinctoria.</title>
        <authorList>
            <person name="Rat A."/>
            <person name="Naranjo H.D."/>
            <person name="Lebbe L."/>
            <person name="Cnockaert M."/>
            <person name="Krigas N."/>
            <person name="Grigoriadou K."/>
            <person name="Maloupa E."/>
            <person name="Willems A."/>
        </authorList>
    </citation>
    <scope>NUCLEOTIDE SEQUENCE</scope>
    <source>
        <strain evidence="2">LMG 31228</strain>
    </source>
</reference>
<comment type="similarity">
    <text evidence="1">Belongs to the UPF0065 (bug) family.</text>
</comment>
<sequence>MTRLDRRAFFAATGLLAAPRLVRAQGNWPQGQTTSLVIPYAAGGSPDVLGRIITQGFAERTGATFIMDHKPGASTTLAARHVARARPDGATLLMGTIVTFTMAPYALRNLGYDPVGDFAHITQIAETLFVMVAHPRWESLDHVLAEARRRPGQLTYATWGVGSTSHLGMVDLMQRTGTELLHVPFNGTPPALTETIAGRTDVMISTFAPAKPHVESGRLRALGMVSAARTPALPDVPTMTELGQRDFVVGGWFSLQAPAGTPKPILDRVNDLAKEAFGTPAAAETFARLGFAAAEPGPEALIARIRRELDQNRELMRRAGIQPE</sequence>
<keyword evidence="3" id="KW-1185">Reference proteome</keyword>
<reference evidence="2" key="1">
    <citation type="submission" date="2020-01" db="EMBL/GenBank/DDBJ databases">
        <authorList>
            <person name="Rat A."/>
        </authorList>
    </citation>
    <scope>NUCLEOTIDE SEQUENCE</scope>
    <source>
        <strain evidence="2">LMG 31228</strain>
    </source>
</reference>
<dbReference type="RefSeq" id="WP_211847854.1">
    <property type="nucleotide sequence ID" value="NZ_JAAEDL010000018.1"/>
</dbReference>
<comment type="caution">
    <text evidence="2">The sequence shown here is derived from an EMBL/GenBank/DDBJ whole genome shotgun (WGS) entry which is preliminary data.</text>
</comment>
<gene>
    <name evidence="2" type="ORF">GXW74_17640</name>
</gene>